<dbReference type="STRING" id="1313304.CALK_1690"/>
<feature type="transmembrane region" description="Helical" evidence="6">
    <location>
        <begin position="319"/>
        <end position="338"/>
    </location>
</feature>
<feature type="transmembrane region" description="Helical" evidence="6">
    <location>
        <begin position="604"/>
        <end position="622"/>
    </location>
</feature>
<keyword evidence="9" id="KW-1185">Reference proteome</keyword>
<dbReference type="PANTHER" id="PTHR33406">
    <property type="entry name" value="MEMBRANE PROTEIN MJ1562-RELATED"/>
    <property type="match status" value="1"/>
</dbReference>
<gene>
    <name evidence="8" type="ORF">CALK_1690</name>
</gene>
<reference evidence="8 9" key="1">
    <citation type="journal article" date="2013" name="Environ. Microbiol.">
        <title>Genome analysis of Chitinivibrio alkaliphilus gen. nov., sp. nov., a novel extremely haloalkaliphilic anaerobic chitinolytic bacterium from the candidate phylum Termite Group 3.</title>
        <authorList>
            <person name="Sorokin D.Y."/>
            <person name="Gumerov V.M."/>
            <person name="Rakitin A.L."/>
            <person name="Beletsky A.V."/>
            <person name="Damste J.S."/>
            <person name="Muyzer G."/>
            <person name="Mardanov A.V."/>
            <person name="Ravin N.V."/>
        </authorList>
    </citation>
    <scope>NUCLEOTIDE SEQUENCE [LARGE SCALE GENOMIC DNA]</scope>
    <source>
        <strain evidence="8 9">ACht1</strain>
    </source>
</reference>
<protein>
    <submittedName>
        <fullName evidence="8">Efflux transporter</fullName>
    </submittedName>
</protein>
<feature type="domain" description="SSD" evidence="7">
    <location>
        <begin position="627"/>
        <end position="754"/>
    </location>
</feature>
<feature type="transmembrane region" description="Helical" evidence="6">
    <location>
        <begin position="729"/>
        <end position="752"/>
    </location>
</feature>
<dbReference type="OrthoDB" id="9803781at2"/>
<proteinExistence type="predicted"/>
<feature type="transmembrane region" description="Helical" evidence="6">
    <location>
        <begin position="703"/>
        <end position="723"/>
    </location>
</feature>
<dbReference type="Pfam" id="PF03176">
    <property type="entry name" value="MMPL"/>
    <property type="match status" value="2"/>
</dbReference>
<evidence type="ECO:0000256" key="2">
    <source>
        <dbReference type="ARBA" id="ARBA00022475"/>
    </source>
</evidence>
<dbReference type="InterPro" id="IPR000731">
    <property type="entry name" value="SSD"/>
</dbReference>
<evidence type="ECO:0000259" key="7">
    <source>
        <dbReference type="PROSITE" id="PS50156"/>
    </source>
</evidence>
<dbReference type="PANTHER" id="PTHR33406:SF12">
    <property type="entry name" value="BLR2997 PROTEIN"/>
    <property type="match status" value="1"/>
</dbReference>
<keyword evidence="2" id="KW-1003">Cell membrane</keyword>
<feature type="transmembrane region" description="Helical" evidence="6">
    <location>
        <begin position="350"/>
        <end position="373"/>
    </location>
</feature>
<organism evidence="8 9">
    <name type="scientific">Chitinivibrio alkaliphilus ACht1</name>
    <dbReference type="NCBI Taxonomy" id="1313304"/>
    <lineage>
        <taxon>Bacteria</taxon>
        <taxon>Pseudomonadati</taxon>
        <taxon>Fibrobacterota</taxon>
        <taxon>Chitinivibrionia</taxon>
        <taxon>Chitinivibrionales</taxon>
        <taxon>Chitinivibrionaceae</taxon>
        <taxon>Chitinivibrio</taxon>
    </lineage>
</organism>
<evidence type="ECO:0000256" key="6">
    <source>
        <dbReference type="SAM" id="Phobius"/>
    </source>
</evidence>
<dbReference type="AlphaFoldDB" id="U7DAC7"/>
<dbReference type="eggNOG" id="COG1033">
    <property type="taxonomic scope" value="Bacteria"/>
</dbReference>
<dbReference type="Gene3D" id="1.20.1640.10">
    <property type="entry name" value="Multidrug efflux transporter AcrB transmembrane domain"/>
    <property type="match status" value="2"/>
</dbReference>
<evidence type="ECO:0000313" key="8">
    <source>
        <dbReference type="EMBL" id="ERP31345.1"/>
    </source>
</evidence>
<feature type="transmembrane region" description="Helical" evidence="6">
    <location>
        <begin position="393"/>
        <end position="422"/>
    </location>
</feature>
<dbReference type="GO" id="GO:0005886">
    <property type="term" value="C:plasma membrane"/>
    <property type="evidence" value="ECO:0007669"/>
    <property type="project" value="UniProtKB-SubCell"/>
</dbReference>
<dbReference type="Proteomes" id="UP000017148">
    <property type="component" value="Unassembled WGS sequence"/>
</dbReference>
<comment type="subcellular location">
    <subcellularLocation>
        <location evidence="1">Cell membrane</location>
        <topology evidence="1">Multi-pass membrane protein</topology>
    </subcellularLocation>
</comment>
<feature type="transmembrane region" description="Helical" evidence="6">
    <location>
        <begin position="273"/>
        <end position="298"/>
    </location>
</feature>
<evidence type="ECO:0000256" key="3">
    <source>
        <dbReference type="ARBA" id="ARBA00022692"/>
    </source>
</evidence>
<evidence type="ECO:0000256" key="5">
    <source>
        <dbReference type="ARBA" id="ARBA00023136"/>
    </source>
</evidence>
<accession>U7DAC7</accession>
<dbReference type="EMBL" id="ASJR01000014">
    <property type="protein sequence ID" value="ERP31345.1"/>
    <property type="molecule type" value="Genomic_DNA"/>
</dbReference>
<dbReference type="RefSeq" id="WP_022637130.1">
    <property type="nucleotide sequence ID" value="NZ_ASJR01000014.1"/>
</dbReference>
<keyword evidence="3 6" id="KW-0812">Transmembrane</keyword>
<keyword evidence="5 6" id="KW-0472">Membrane</keyword>
<name>U7DAC7_9BACT</name>
<dbReference type="PROSITE" id="PS50156">
    <property type="entry name" value="SSD"/>
    <property type="match status" value="2"/>
</dbReference>
<evidence type="ECO:0000313" key="9">
    <source>
        <dbReference type="Proteomes" id="UP000017148"/>
    </source>
</evidence>
<feature type="transmembrane region" description="Helical" evidence="6">
    <location>
        <begin position="629"/>
        <end position="653"/>
    </location>
</feature>
<evidence type="ECO:0000256" key="1">
    <source>
        <dbReference type="ARBA" id="ARBA00004651"/>
    </source>
</evidence>
<feature type="transmembrane region" description="Helical" evidence="6">
    <location>
        <begin position="247"/>
        <end position="267"/>
    </location>
</feature>
<feature type="domain" description="SSD" evidence="7">
    <location>
        <begin position="247"/>
        <end position="373"/>
    </location>
</feature>
<feature type="transmembrane region" description="Helical" evidence="6">
    <location>
        <begin position="659"/>
        <end position="682"/>
    </location>
</feature>
<comment type="caution">
    <text evidence="8">The sequence shown here is derived from an EMBL/GenBank/DDBJ whole genome shotgun (WGS) entry which is preliminary data.</text>
</comment>
<dbReference type="InterPro" id="IPR050545">
    <property type="entry name" value="Mycobact_MmpL"/>
</dbReference>
<keyword evidence="4 6" id="KW-1133">Transmembrane helix</keyword>
<dbReference type="SUPFAM" id="SSF82866">
    <property type="entry name" value="Multidrug efflux transporter AcrB transmembrane domain"/>
    <property type="match status" value="2"/>
</dbReference>
<evidence type="ECO:0000256" key="4">
    <source>
        <dbReference type="ARBA" id="ARBA00022989"/>
    </source>
</evidence>
<feature type="transmembrane region" description="Helical" evidence="6">
    <location>
        <begin position="221"/>
        <end position="240"/>
    </location>
</feature>
<sequence length="762" mass="86141">MPITHKIVAYLIKYRLIIACAVFLGTLFFGVGLTRLEIDNDTMKSVPRDLEEYQQLVRLEEEFTSPFTLLALLTFPEDSPYSLHERIEMVEHFGKQYGTLSITDAPAFSSVAHIGSLHIPKRVGGIVPRISGEPLVDTTQTEEELLQRINSYPDLAGSLISEDGRAFSLVLEMNPEVDRSTIVRKAVEVTRQEDGRTDRTASITGGTAMSFFISERTEIDFTILLPLSLLISTLLLYLVFKRKLYVFISLLVICIAVVWTFGSMGWLGVPLSVVTSVIPVILFPIGVADSIHLLKTFSRLRWRLKLPFDRALENTYHELLRPIILTSITTFIGFSSFIFSEISWTRTFGIFTGLGVMLALLFSLLLLPIFLYYEKEHPVRFRKERIRKPSSKLYAVVTHYIFSGPLHGAALFCIVGVAFFGLRQIYFETNPISMFSAESPIVQSDKLISEHFSGTRFFSVVLSRTEGNLTDLSAWEELQQIHRYINEQDAVGSVVSLLPYVEQTSRELTDNPLSSTAVRVLFQNRDNLPDTLRTALSGQINADNTRIRLNVVARNMEDPDFDYRHLAHDIEAHISHNYSHWETYSAGPALITNAMLDLLIRTQVTSLTLAIIFVCLVLILLFRSIKIGFFTTVPILLSTITTYALMGLFGVSINTVTVIVINTCLGIGIDYAIHFTSGFLYYRERGNENRRALRKTVFNKGSVILFNTMVVGAGFLILIFSSFPPIRAFGFFIFVSMIISSIYSIFFLPVLFKNLRYKDSTY</sequence>
<dbReference type="InterPro" id="IPR004869">
    <property type="entry name" value="MMPL_dom"/>
</dbReference>
<feature type="transmembrane region" description="Helical" evidence="6">
    <location>
        <begin position="12"/>
        <end position="33"/>
    </location>
</feature>